<feature type="compositionally biased region" description="Low complexity" evidence="1">
    <location>
        <begin position="271"/>
        <end position="288"/>
    </location>
</feature>
<organism evidence="2 3">
    <name type="scientific">Trichoderma arundinaceum</name>
    <dbReference type="NCBI Taxonomy" id="490622"/>
    <lineage>
        <taxon>Eukaryota</taxon>
        <taxon>Fungi</taxon>
        <taxon>Dikarya</taxon>
        <taxon>Ascomycota</taxon>
        <taxon>Pezizomycotina</taxon>
        <taxon>Sordariomycetes</taxon>
        <taxon>Hypocreomycetidae</taxon>
        <taxon>Hypocreales</taxon>
        <taxon>Hypocreaceae</taxon>
        <taxon>Trichoderma</taxon>
    </lineage>
</organism>
<feature type="compositionally biased region" description="Polar residues" evidence="1">
    <location>
        <begin position="240"/>
        <end position="263"/>
    </location>
</feature>
<reference evidence="2 3" key="1">
    <citation type="journal article" date="2018" name="PLoS Pathog.">
        <title>Evolution of structural diversity of trichothecenes, a family of toxins produced by plant pathogenic and entomopathogenic fungi.</title>
        <authorList>
            <person name="Proctor R.H."/>
            <person name="McCormick S.P."/>
            <person name="Kim H.S."/>
            <person name="Cardoza R.E."/>
            <person name="Stanley A.M."/>
            <person name="Lindo L."/>
            <person name="Kelly A."/>
            <person name="Brown D.W."/>
            <person name="Lee T."/>
            <person name="Vaughan M.M."/>
            <person name="Alexander N.J."/>
            <person name="Busman M."/>
            <person name="Gutierrez S."/>
        </authorList>
    </citation>
    <scope>NUCLEOTIDE SEQUENCE [LARGE SCALE GENOMIC DNA]</scope>
    <source>
        <strain evidence="2 3">IBT 40837</strain>
    </source>
</reference>
<gene>
    <name evidence="2" type="ORF">TARUN_7502</name>
</gene>
<dbReference type="STRING" id="490622.A0A395NF62"/>
<comment type="caution">
    <text evidence="2">The sequence shown here is derived from an EMBL/GenBank/DDBJ whole genome shotgun (WGS) entry which is preliminary data.</text>
</comment>
<evidence type="ECO:0000256" key="1">
    <source>
        <dbReference type="SAM" id="MobiDB-lite"/>
    </source>
</evidence>
<keyword evidence="3" id="KW-1185">Reference proteome</keyword>
<evidence type="ECO:0000313" key="2">
    <source>
        <dbReference type="EMBL" id="RFU74772.1"/>
    </source>
</evidence>
<proteinExistence type="predicted"/>
<accession>A0A395NF62</accession>
<dbReference type="EMBL" id="PXOA01000500">
    <property type="protein sequence ID" value="RFU74772.1"/>
    <property type="molecule type" value="Genomic_DNA"/>
</dbReference>
<sequence>MYTKSTSLLKPQFQKSDLTANLIVSTDLDICERDLGNPLNFIHIPRCVLAYCAAVNFQIPTMASRILTILEETAKHLTEYLSVHYIYKEMDFKTSRSIATYFVSSIDILYSETLFELMKPMRHALAGILDALLPSLLRQPYFPEMLSMPSWKRWSAAIAADQVEYRTALGHFRSSAESIIPSELQLEALFDRVLGQFDRDQEKKCNSRESYEKGPIRRGDGGSKEGDKDNMKELNKDESTSICQAPSVISSTGSETGTCNSLGTDGAQIESGGPSNTGSFTNNNTSVGVNADTSAGVGRGLTRRGS</sequence>
<feature type="region of interest" description="Disordered" evidence="1">
    <location>
        <begin position="201"/>
        <end position="306"/>
    </location>
</feature>
<dbReference type="OrthoDB" id="4845755at2759"/>
<feature type="compositionally biased region" description="Basic and acidic residues" evidence="1">
    <location>
        <begin position="201"/>
        <end position="239"/>
    </location>
</feature>
<protein>
    <submittedName>
        <fullName evidence="2">Uncharacterized protein</fullName>
    </submittedName>
</protein>
<name>A0A395NF62_TRIAR</name>
<dbReference type="Proteomes" id="UP000266272">
    <property type="component" value="Unassembled WGS sequence"/>
</dbReference>
<evidence type="ECO:0000313" key="3">
    <source>
        <dbReference type="Proteomes" id="UP000266272"/>
    </source>
</evidence>
<dbReference type="AlphaFoldDB" id="A0A395NF62"/>